<reference evidence="1 2" key="1">
    <citation type="submission" date="2019-07" db="EMBL/GenBank/DDBJ databases">
        <title>Genomic Encyclopedia of Archaeal and Bacterial Type Strains, Phase II (KMG-II): from individual species to whole genera.</title>
        <authorList>
            <person name="Goeker M."/>
        </authorList>
    </citation>
    <scope>NUCLEOTIDE SEQUENCE [LARGE SCALE GENOMIC DNA]</scope>
    <source>
        <strain evidence="1 2">ATCC BAA-2084</strain>
    </source>
</reference>
<keyword evidence="2" id="KW-1185">Reference proteome</keyword>
<dbReference type="EMBL" id="VLLK01000001">
    <property type="protein sequence ID" value="TWJ09728.1"/>
    <property type="molecule type" value="Genomic_DNA"/>
</dbReference>
<organism evidence="1 2">
    <name type="scientific">Altererythrobacter ishigakiensis</name>
    <dbReference type="NCBI Taxonomy" id="476157"/>
    <lineage>
        <taxon>Bacteria</taxon>
        <taxon>Pseudomonadati</taxon>
        <taxon>Pseudomonadota</taxon>
        <taxon>Alphaproteobacteria</taxon>
        <taxon>Sphingomonadales</taxon>
        <taxon>Erythrobacteraceae</taxon>
        <taxon>Altererythrobacter</taxon>
    </lineage>
</organism>
<proteinExistence type="predicted"/>
<name>A0A562UVY9_9SPHN</name>
<comment type="caution">
    <text evidence="1">The sequence shown here is derived from an EMBL/GenBank/DDBJ whole genome shotgun (WGS) entry which is preliminary data.</text>
</comment>
<evidence type="ECO:0000313" key="2">
    <source>
        <dbReference type="Proteomes" id="UP000320547"/>
    </source>
</evidence>
<dbReference type="AlphaFoldDB" id="A0A562UVY9"/>
<gene>
    <name evidence="1" type="ORF">JN10_1371</name>
</gene>
<sequence>MNASTRMRTTATAMLSAFALLLTGCFVAPGKFTSELLLDENGSFTFTYDGEIFFLGLSDLAKMEAATEEFEAGECYTDEYEVRDCTEAELAEQRAEWDAGAEERAAKAAKDAQEMAKMMGGVDPTDPEAAEELRSLLLRHKGWERVEIKGNGVYDVSYAASGNLTHDFRFPVIEGFPAGTTFVEVILRDDGVVRVNAPGFSAQDEANPMGSMMGGMMGMAALSQLGEGSDSMPELPSMEGTFTIVTNGTIRANNTDEGSTSSARGEVLTWKVDSTSQDAPTALIKLGD</sequence>
<protein>
    <recommendedName>
        <fullName evidence="3">Lipoprotein</fullName>
    </recommendedName>
</protein>
<dbReference type="RefSeq" id="WP_067600597.1">
    <property type="nucleotide sequence ID" value="NZ_CP015963.1"/>
</dbReference>
<dbReference type="Proteomes" id="UP000320547">
    <property type="component" value="Unassembled WGS sequence"/>
</dbReference>
<evidence type="ECO:0008006" key="3">
    <source>
        <dbReference type="Google" id="ProtNLM"/>
    </source>
</evidence>
<evidence type="ECO:0000313" key="1">
    <source>
        <dbReference type="EMBL" id="TWJ09728.1"/>
    </source>
</evidence>
<dbReference type="PROSITE" id="PS51257">
    <property type="entry name" value="PROKAR_LIPOPROTEIN"/>
    <property type="match status" value="1"/>
</dbReference>
<dbReference type="OrthoDB" id="7390084at2"/>
<accession>A0A562UVY9</accession>